<feature type="transmembrane region" description="Helical" evidence="1">
    <location>
        <begin position="6"/>
        <end position="22"/>
    </location>
</feature>
<keyword evidence="1" id="KW-1133">Transmembrane helix</keyword>
<keyword evidence="3" id="KW-1185">Reference proteome</keyword>
<dbReference type="EMBL" id="LN890949">
    <property type="protein sequence ID" value="CUS15210.1"/>
    <property type="molecule type" value="Genomic_DNA"/>
</dbReference>
<feature type="non-terminal residue" evidence="2">
    <location>
        <position position="1"/>
    </location>
</feature>
<proteinExistence type="predicted"/>
<reference evidence="2" key="1">
    <citation type="submission" date="2015-10" db="EMBL/GenBank/DDBJ databases">
        <authorList>
            <person name="Regsiter A."/>
            <person name="william w."/>
        </authorList>
    </citation>
    <scope>NUCLEOTIDE SEQUENCE</scope>
    <source>
        <strain evidence="2">Montdore</strain>
    </source>
</reference>
<feature type="transmembrane region" description="Helical" evidence="1">
    <location>
        <begin position="34"/>
        <end position="52"/>
    </location>
</feature>
<dbReference type="AlphaFoldDB" id="A0A292Q905"/>
<organism evidence="2 3">
    <name type="scientific">Tuber aestivum</name>
    <name type="common">summer truffle</name>
    <dbReference type="NCBI Taxonomy" id="59557"/>
    <lineage>
        <taxon>Eukaryota</taxon>
        <taxon>Fungi</taxon>
        <taxon>Dikarya</taxon>
        <taxon>Ascomycota</taxon>
        <taxon>Pezizomycotina</taxon>
        <taxon>Pezizomycetes</taxon>
        <taxon>Pezizales</taxon>
        <taxon>Tuberaceae</taxon>
        <taxon>Tuber</taxon>
    </lineage>
</organism>
<name>A0A292Q905_9PEZI</name>
<evidence type="ECO:0000256" key="1">
    <source>
        <dbReference type="SAM" id="Phobius"/>
    </source>
</evidence>
<evidence type="ECO:0000313" key="2">
    <source>
        <dbReference type="EMBL" id="CUS15210.1"/>
    </source>
</evidence>
<keyword evidence="1" id="KW-0472">Membrane</keyword>
<gene>
    <name evidence="2" type="ORF">GSTUAT00000677001</name>
</gene>
<dbReference type="Proteomes" id="UP001412239">
    <property type="component" value="Unassembled WGS sequence"/>
</dbReference>
<accession>A0A292Q905</accession>
<keyword evidence="1" id="KW-0812">Transmembrane</keyword>
<protein>
    <submittedName>
        <fullName evidence="2">Uncharacterized protein</fullName>
    </submittedName>
</protein>
<sequence>GKEEPSHSLFFFFLPLFAYRIFHQVPTLPVFHFIPPYSIDPVLFLLAFPYSFPFFPLGCRADPFFLSCFILLLFPSYRYSLTPFLRVGGQPWFRVVNAVDIGVWNQCPGSVGEKKIRAQRHGPPCQAELQMSRKKS</sequence>
<evidence type="ECO:0000313" key="3">
    <source>
        <dbReference type="Proteomes" id="UP001412239"/>
    </source>
</evidence>